<protein>
    <submittedName>
        <fullName evidence="1">Uncharacterized protein</fullName>
    </submittedName>
</protein>
<dbReference type="HOGENOM" id="CLU_1100981_0_0_2"/>
<reference evidence="1" key="1">
    <citation type="submission" date="2011-05" db="EMBL/GenBank/DDBJ databases">
        <title>Complete sequence of chromosome of Methanothermococcus okinawensis IH1.</title>
        <authorList>
            <consortium name="US DOE Joint Genome Institute"/>
            <person name="Lucas S."/>
            <person name="Han J."/>
            <person name="Lapidus A."/>
            <person name="Cheng J.-F."/>
            <person name="Goodwin L."/>
            <person name="Pitluck S."/>
            <person name="Peters L."/>
            <person name="Mikhailova N."/>
            <person name="Held B."/>
            <person name="Han C."/>
            <person name="Tapia R."/>
            <person name="Land M."/>
            <person name="Hauser L."/>
            <person name="Kyrpides N."/>
            <person name="Ivanova N."/>
            <person name="Pagani I."/>
            <person name="Sieprawska-Lupa M."/>
            <person name="Takai K."/>
            <person name="Miyazaki J."/>
            <person name="Whitman W."/>
            <person name="Woyke T."/>
        </authorList>
    </citation>
    <scope>NUCLEOTIDE SEQUENCE [LARGE SCALE GENOMIC DNA]</scope>
    <source>
        <strain evidence="1">IH1</strain>
    </source>
</reference>
<dbReference type="GeneID" id="10772966"/>
<evidence type="ECO:0000313" key="1">
    <source>
        <dbReference type="EMBL" id="AEH06792.1"/>
    </source>
</evidence>
<keyword evidence="2" id="KW-1185">Reference proteome</keyword>
<dbReference type="AlphaFoldDB" id="F8AMA2"/>
<dbReference type="OrthoDB" id="59590at2157"/>
<gene>
    <name evidence="1" type="ordered locus">Metok_0815</name>
</gene>
<evidence type="ECO:0000313" key="2">
    <source>
        <dbReference type="Proteomes" id="UP000009296"/>
    </source>
</evidence>
<dbReference type="STRING" id="647113.Metok_0815"/>
<name>F8AMA2_METOI</name>
<dbReference type="KEGG" id="mok:Metok_0815"/>
<organism evidence="1 2">
    <name type="scientific">Methanothermococcus okinawensis (strain DSM 14208 / JCM 11175 / IH1)</name>
    <dbReference type="NCBI Taxonomy" id="647113"/>
    <lineage>
        <taxon>Archaea</taxon>
        <taxon>Methanobacteriati</taxon>
        <taxon>Methanobacteriota</taxon>
        <taxon>Methanomada group</taxon>
        <taxon>Methanococci</taxon>
        <taxon>Methanococcales</taxon>
        <taxon>Methanococcaceae</taxon>
        <taxon>Methanothermococcus</taxon>
    </lineage>
</organism>
<proteinExistence type="predicted"/>
<dbReference type="Proteomes" id="UP000009296">
    <property type="component" value="Chromosome"/>
</dbReference>
<sequence>MKYGIATKLSKINNDYSKLLELNKIISSNFDYHVIDAELLPITDENILKSKSKKLVLTVQSKRKNAFELLELYSSYNVDICVVLGSNFYLTNEKPKPKDVILKVIDRALDICNNKIWVGTEGVEDIVKNIVEENDLIAYYVYGGKFPDYDSKKAVYVPYTEKIDRNTLDTMENYLKRRKNYIGNYEDFILSLNNHVKIKELKNKNDIIIGYPINNNNIFNFKKYFNF</sequence>
<dbReference type="eggNOG" id="arCOG05074">
    <property type="taxonomic scope" value="Archaea"/>
</dbReference>
<accession>F8AMA2</accession>
<dbReference type="EMBL" id="CP002792">
    <property type="protein sequence ID" value="AEH06792.1"/>
    <property type="molecule type" value="Genomic_DNA"/>
</dbReference>
<dbReference type="RefSeq" id="WP_013866977.1">
    <property type="nucleotide sequence ID" value="NC_015636.1"/>
</dbReference>